<gene>
    <name evidence="2" type="ORF">H0A76_09210</name>
</gene>
<dbReference type="AlphaFoldDB" id="A0A853F4V8"/>
<feature type="transmembrane region" description="Helical" evidence="1">
    <location>
        <begin position="354"/>
        <end position="376"/>
    </location>
</feature>
<dbReference type="EMBL" id="JACCHT010000002">
    <property type="protein sequence ID" value="NYT28041.1"/>
    <property type="molecule type" value="Genomic_DNA"/>
</dbReference>
<comment type="caution">
    <text evidence="2">The sequence shown here is derived from an EMBL/GenBank/DDBJ whole genome shotgun (WGS) entry which is preliminary data.</text>
</comment>
<protein>
    <submittedName>
        <fullName evidence="2">Uncharacterized protein</fullName>
    </submittedName>
</protein>
<dbReference type="Proteomes" id="UP000568751">
    <property type="component" value="Unassembled WGS sequence"/>
</dbReference>
<evidence type="ECO:0000256" key="1">
    <source>
        <dbReference type="SAM" id="Phobius"/>
    </source>
</evidence>
<keyword evidence="1" id="KW-0812">Transmembrane</keyword>
<dbReference type="RefSeq" id="WP_369151239.1">
    <property type="nucleotide sequence ID" value="NZ_OZ156464.1"/>
</dbReference>
<feature type="transmembrane region" description="Helical" evidence="1">
    <location>
        <begin position="65"/>
        <end position="85"/>
    </location>
</feature>
<keyword evidence="1" id="KW-0472">Membrane</keyword>
<feature type="transmembrane region" description="Helical" evidence="1">
    <location>
        <begin position="144"/>
        <end position="160"/>
    </location>
</feature>
<accession>A0A853F4V8</accession>
<proteinExistence type="predicted"/>
<sequence length="412" mass="45007">MGNEIVFNGLLVLTSLMVIIFLSRPVLRNNQKWQAMLTPLSSIVGSGFLIMAPLLASIVGKLSPLAVLGIVLLAYGIGHVIRFNICHVEPRIADGTLLKRTKEIEYIGNIVLVLAYMVAVAFYLSLLSSFSLNYLGISNLIYERWMTTSIIIFIAVVGYIKGLSGLEKLESLSMTVQLAIIVALLIGLGIFGMNFMASGEMLEFVHQQRPISTQIQMLAGALLVVQGFETSRFIGEKYSAKIRVDSMRNAQIISGILYVVSVILFMPIVQNIDLIHVELADIIDATGSAALILPLMLMVAAVMSQFSAAIADTGGAGGLLNENSNKRLSTKVAYVGVSMCAILLVWSVDLMEIIALASKAFATYYLSQTLLALYYCRQDCPAKSRMTIVQRVLYIVISIILLYVIFFAIPAE</sequence>
<name>A0A853F4V8_9GAMM</name>
<organism evidence="2 3">
    <name type="scientific">Candidatus Thiodubiliella endoseptemdiera</name>
    <dbReference type="NCBI Taxonomy" id="2738886"/>
    <lineage>
        <taxon>Bacteria</taxon>
        <taxon>Pseudomonadati</taxon>
        <taxon>Pseudomonadota</taxon>
        <taxon>Gammaproteobacteria</taxon>
        <taxon>Candidatus Pseudothioglobaceae</taxon>
        <taxon>Candidatus Thiodubiliella</taxon>
    </lineage>
</organism>
<evidence type="ECO:0000313" key="3">
    <source>
        <dbReference type="Proteomes" id="UP000568751"/>
    </source>
</evidence>
<feature type="transmembrane region" description="Helical" evidence="1">
    <location>
        <begin position="388"/>
        <end position="409"/>
    </location>
</feature>
<feature type="transmembrane region" description="Helical" evidence="1">
    <location>
        <begin position="289"/>
        <end position="311"/>
    </location>
</feature>
<dbReference type="Gene3D" id="1.20.1740.10">
    <property type="entry name" value="Amino acid/polyamine transporter I"/>
    <property type="match status" value="1"/>
</dbReference>
<feature type="transmembrane region" description="Helical" evidence="1">
    <location>
        <begin position="172"/>
        <end position="191"/>
    </location>
</feature>
<feature type="transmembrane region" description="Helical" evidence="1">
    <location>
        <begin position="106"/>
        <end position="124"/>
    </location>
</feature>
<feature type="transmembrane region" description="Helical" evidence="1">
    <location>
        <begin position="6"/>
        <end position="23"/>
    </location>
</feature>
<feature type="transmembrane region" description="Helical" evidence="1">
    <location>
        <begin position="211"/>
        <end position="228"/>
    </location>
</feature>
<keyword evidence="1" id="KW-1133">Transmembrane helix</keyword>
<feature type="transmembrane region" description="Helical" evidence="1">
    <location>
        <begin position="332"/>
        <end position="348"/>
    </location>
</feature>
<evidence type="ECO:0000313" key="2">
    <source>
        <dbReference type="EMBL" id="NYT28041.1"/>
    </source>
</evidence>
<reference evidence="2 3" key="1">
    <citation type="submission" date="2020-05" db="EMBL/GenBank/DDBJ databases">
        <title>Horizontal transmission and recombination maintain forever young bacterial symbiont genomes.</title>
        <authorList>
            <person name="Russell S.L."/>
            <person name="Pepper-Tunick E."/>
            <person name="Svedberg J."/>
            <person name="Byrne A."/>
            <person name="Ruelas Castillo J."/>
            <person name="Vollmers C."/>
            <person name="Beinart R.A."/>
            <person name="Corbett-Detig R."/>
        </authorList>
    </citation>
    <scope>NUCLEOTIDE SEQUENCE [LARGE SCALE GENOMIC DNA]</scope>
    <source>
        <strain evidence="2">455</strain>
    </source>
</reference>
<feature type="transmembrane region" description="Helical" evidence="1">
    <location>
        <begin position="249"/>
        <end position="269"/>
    </location>
</feature>
<feature type="transmembrane region" description="Helical" evidence="1">
    <location>
        <begin position="35"/>
        <end position="59"/>
    </location>
</feature>